<sequence>MWRPSGNRGGNRGRGSPGRGGSQSASPWPDSNNGRQGRRGYGENQNNQFQQKSKSDDPRNHVGMSFRGSGRPVTRPEAPGPNANLSSGGLGTSLRENFKGQLHKISIHNHIQYNSYQEIPNIFAFFSNIYLPQRNSHELLQELLKCYVTAQY</sequence>
<feature type="compositionally biased region" description="Gly residues" evidence="1">
    <location>
        <begin position="7"/>
        <end position="21"/>
    </location>
</feature>
<evidence type="ECO:0000313" key="2">
    <source>
        <dbReference type="EMBL" id="CAG5086007.1"/>
    </source>
</evidence>
<accession>A0ABN7RX68</accession>
<feature type="compositionally biased region" description="Polar residues" evidence="1">
    <location>
        <begin position="23"/>
        <end position="35"/>
    </location>
</feature>
<dbReference type="Proteomes" id="UP001158576">
    <property type="component" value="Chromosome PAR"/>
</dbReference>
<feature type="region of interest" description="Disordered" evidence="1">
    <location>
        <begin position="1"/>
        <end position="93"/>
    </location>
</feature>
<evidence type="ECO:0000313" key="3">
    <source>
        <dbReference type="Proteomes" id="UP001158576"/>
    </source>
</evidence>
<gene>
    <name evidence="2" type="ORF">OKIOD_LOCUS2640</name>
</gene>
<keyword evidence="3" id="KW-1185">Reference proteome</keyword>
<protein>
    <submittedName>
        <fullName evidence="2">Oidioi.mRNA.OKI2018_I69.PAR.g11082.t3.cds</fullName>
    </submittedName>
</protein>
<evidence type="ECO:0000256" key="1">
    <source>
        <dbReference type="SAM" id="MobiDB-lite"/>
    </source>
</evidence>
<reference evidence="2 3" key="1">
    <citation type="submission" date="2021-04" db="EMBL/GenBank/DDBJ databases">
        <authorList>
            <person name="Bliznina A."/>
        </authorList>
    </citation>
    <scope>NUCLEOTIDE SEQUENCE [LARGE SCALE GENOMIC DNA]</scope>
</reference>
<name>A0ABN7RX68_OIKDI</name>
<proteinExistence type="predicted"/>
<organism evidence="2 3">
    <name type="scientific">Oikopleura dioica</name>
    <name type="common">Tunicate</name>
    <dbReference type="NCBI Taxonomy" id="34765"/>
    <lineage>
        <taxon>Eukaryota</taxon>
        <taxon>Metazoa</taxon>
        <taxon>Chordata</taxon>
        <taxon>Tunicata</taxon>
        <taxon>Appendicularia</taxon>
        <taxon>Copelata</taxon>
        <taxon>Oikopleuridae</taxon>
        <taxon>Oikopleura</taxon>
    </lineage>
</organism>
<dbReference type="EMBL" id="OU015568">
    <property type="protein sequence ID" value="CAG5086007.1"/>
    <property type="molecule type" value="Genomic_DNA"/>
</dbReference>